<reference evidence="3" key="1">
    <citation type="submission" date="2019-03" db="EMBL/GenBank/DDBJ databases">
        <title>WGS assembly of Setaria viridis.</title>
        <authorList>
            <person name="Huang P."/>
            <person name="Jenkins J."/>
            <person name="Grimwood J."/>
            <person name="Barry K."/>
            <person name="Healey A."/>
            <person name="Mamidi S."/>
            <person name="Sreedasyam A."/>
            <person name="Shu S."/>
            <person name="Feldman M."/>
            <person name="Wu J."/>
            <person name="Yu Y."/>
            <person name="Chen C."/>
            <person name="Johnson J."/>
            <person name="Rokhsar D."/>
            <person name="Baxter I."/>
            <person name="Schmutz J."/>
            <person name="Brutnell T."/>
            <person name="Kellogg E."/>
        </authorList>
    </citation>
    <scope>NUCLEOTIDE SEQUENCE [LARGE SCALE GENOMIC DNA]</scope>
</reference>
<feature type="region of interest" description="Disordered" evidence="1">
    <location>
        <begin position="1"/>
        <end position="21"/>
    </location>
</feature>
<evidence type="ECO:0000256" key="2">
    <source>
        <dbReference type="SAM" id="Phobius"/>
    </source>
</evidence>
<evidence type="ECO:0000313" key="4">
    <source>
        <dbReference type="Proteomes" id="UP000298652"/>
    </source>
</evidence>
<gene>
    <name evidence="3" type="ORF">SEVIR_3G000800v2</name>
</gene>
<name>A0A4U6V7Q0_SETVI</name>
<keyword evidence="2" id="KW-0812">Transmembrane</keyword>
<accession>A0A4U6V7Q0</accession>
<organism evidence="3 4">
    <name type="scientific">Setaria viridis</name>
    <name type="common">Green bristlegrass</name>
    <name type="synonym">Setaria italica subsp. viridis</name>
    <dbReference type="NCBI Taxonomy" id="4556"/>
    <lineage>
        <taxon>Eukaryota</taxon>
        <taxon>Viridiplantae</taxon>
        <taxon>Streptophyta</taxon>
        <taxon>Embryophyta</taxon>
        <taxon>Tracheophyta</taxon>
        <taxon>Spermatophyta</taxon>
        <taxon>Magnoliopsida</taxon>
        <taxon>Liliopsida</taxon>
        <taxon>Poales</taxon>
        <taxon>Poaceae</taxon>
        <taxon>PACMAD clade</taxon>
        <taxon>Panicoideae</taxon>
        <taxon>Panicodae</taxon>
        <taxon>Paniceae</taxon>
        <taxon>Cenchrinae</taxon>
        <taxon>Setaria</taxon>
    </lineage>
</organism>
<feature type="compositionally biased region" description="Basic and acidic residues" evidence="1">
    <location>
        <begin position="1"/>
        <end position="10"/>
    </location>
</feature>
<keyword evidence="2" id="KW-1133">Transmembrane helix</keyword>
<keyword evidence="4" id="KW-1185">Reference proteome</keyword>
<protein>
    <submittedName>
        <fullName evidence="3">Uncharacterized protein</fullName>
    </submittedName>
</protein>
<sequence>MQGKSREVYNKGRAVPGQRPRRRCCPRKQEGYLRYKGRALVVGKTDCIILSYGRISKSPTCYFILTYGPFCDAFFLNLCMLLHSLPNMAMDTSR</sequence>
<keyword evidence="2" id="KW-0472">Membrane</keyword>
<dbReference type="Proteomes" id="UP000298652">
    <property type="component" value="Chromosome 3"/>
</dbReference>
<dbReference type="Gramene" id="TKW23653">
    <property type="protein sequence ID" value="TKW23653"/>
    <property type="gene ID" value="SEVIR_3G000800v2"/>
</dbReference>
<evidence type="ECO:0000313" key="3">
    <source>
        <dbReference type="EMBL" id="TKW23653.1"/>
    </source>
</evidence>
<proteinExistence type="predicted"/>
<feature type="transmembrane region" description="Helical" evidence="2">
    <location>
        <begin position="61"/>
        <end position="85"/>
    </location>
</feature>
<evidence type="ECO:0000256" key="1">
    <source>
        <dbReference type="SAM" id="MobiDB-lite"/>
    </source>
</evidence>
<dbReference type="EMBL" id="CM016554">
    <property type="protein sequence ID" value="TKW23653.1"/>
    <property type="molecule type" value="Genomic_DNA"/>
</dbReference>
<dbReference type="AlphaFoldDB" id="A0A4U6V7Q0"/>